<evidence type="ECO:0000313" key="1">
    <source>
        <dbReference type="EMBL" id="GBB96577.1"/>
    </source>
</evidence>
<sequence>MEEMAIDTYMPNLEGSLLDEPIDKSSLSEQEAKDLAMRTEADPMTLVYRDCLFSKEVFHAKNVGIRSKDYILSLVEFEKKALGPINTKDWILFDRITPLPYFHWRNMIYKNMVKDGIPHEEAEKRAMRAKLPEKYQNEFIEKMIAEHLSNNSFQHDPVYDIHSRGYIDDLMQVLILHDLFKNAEDAMSTSKALAKMVLTANVTIDSIRKYLNYNNIPNAFYELVEAFYYSVLRERVGIVSSMKRPKKEL</sequence>
<accession>A0A2Z6R2C8</accession>
<proteinExistence type="predicted"/>
<dbReference type="Proteomes" id="UP000247702">
    <property type="component" value="Unassembled WGS sequence"/>
</dbReference>
<comment type="caution">
    <text evidence="1">The sequence shown here is derived from an EMBL/GenBank/DDBJ whole genome shotgun (WGS) entry which is preliminary data.</text>
</comment>
<keyword evidence="2" id="KW-1185">Reference proteome</keyword>
<reference evidence="1 2" key="1">
    <citation type="submission" date="2017-11" db="EMBL/GenBank/DDBJ databases">
        <title>The genome of Rhizophagus clarus HR1 reveals common genetic basis of auxotrophy among arbuscular mycorrhizal fungi.</title>
        <authorList>
            <person name="Kobayashi Y."/>
        </authorList>
    </citation>
    <scope>NUCLEOTIDE SEQUENCE [LARGE SCALE GENOMIC DNA]</scope>
    <source>
        <strain evidence="1 2">HR1</strain>
    </source>
</reference>
<name>A0A2Z6R2C8_9GLOM</name>
<protein>
    <submittedName>
        <fullName evidence="1">Uncharacterized protein</fullName>
    </submittedName>
</protein>
<organism evidence="1 2">
    <name type="scientific">Rhizophagus clarus</name>
    <dbReference type="NCBI Taxonomy" id="94130"/>
    <lineage>
        <taxon>Eukaryota</taxon>
        <taxon>Fungi</taxon>
        <taxon>Fungi incertae sedis</taxon>
        <taxon>Mucoromycota</taxon>
        <taxon>Glomeromycotina</taxon>
        <taxon>Glomeromycetes</taxon>
        <taxon>Glomerales</taxon>
        <taxon>Glomeraceae</taxon>
        <taxon>Rhizophagus</taxon>
    </lineage>
</organism>
<gene>
    <name evidence="1" type="ORF">RclHR1_27890005</name>
</gene>
<dbReference type="EMBL" id="BEXD01001989">
    <property type="protein sequence ID" value="GBB96577.1"/>
    <property type="molecule type" value="Genomic_DNA"/>
</dbReference>
<evidence type="ECO:0000313" key="2">
    <source>
        <dbReference type="Proteomes" id="UP000247702"/>
    </source>
</evidence>
<dbReference type="AlphaFoldDB" id="A0A2Z6R2C8"/>